<dbReference type="InterPro" id="IPR036640">
    <property type="entry name" value="ABC1_TM_sf"/>
</dbReference>
<dbReference type="InterPro" id="IPR011527">
    <property type="entry name" value="ABC1_TM_dom"/>
</dbReference>
<accession>A0ABV6XNL7</accession>
<keyword evidence="6 8" id="KW-0472">Membrane</keyword>
<evidence type="ECO:0000256" key="7">
    <source>
        <dbReference type="SAM" id="MobiDB-lite"/>
    </source>
</evidence>
<evidence type="ECO:0000256" key="1">
    <source>
        <dbReference type="ARBA" id="ARBA00004651"/>
    </source>
</evidence>
<keyword evidence="4 11" id="KW-0067">ATP-binding</keyword>
<protein>
    <submittedName>
        <fullName evidence="11">ABC transporter ATP-binding protein</fullName>
    </submittedName>
</protein>
<dbReference type="PANTHER" id="PTHR43394">
    <property type="entry name" value="ATP-DEPENDENT PERMEASE MDL1, MITOCHONDRIAL"/>
    <property type="match status" value="1"/>
</dbReference>
<dbReference type="InterPro" id="IPR027417">
    <property type="entry name" value="P-loop_NTPase"/>
</dbReference>
<feature type="transmembrane region" description="Helical" evidence="8">
    <location>
        <begin position="59"/>
        <end position="79"/>
    </location>
</feature>
<keyword evidence="12" id="KW-1185">Reference proteome</keyword>
<dbReference type="PANTHER" id="PTHR43394:SF1">
    <property type="entry name" value="ATP-BINDING CASSETTE SUB-FAMILY B MEMBER 10, MITOCHONDRIAL"/>
    <property type="match status" value="1"/>
</dbReference>
<evidence type="ECO:0000313" key="12">
    <source>
        <dbReference type="Proteomes" id="UP001592581"/>
    </source>
</evidence>
<keyword evidence="2 8" id="KW-0812">Transmembrane</keyword>
<feature type="domain" description="ABC transporter" evidence="9">
    <location>
        <begin position="342"/>
        <end position="619"/>
    </location>
</feature>
<dbReference type="SMART" id="SM00382">
    <property type="entry name" value="AAA"/>
    <property type="match status" value="1"/>
</dbReference>
<dbReference type="PROSITE" id="PS00211">
    <property type="entry name" value="ABC_TRANSPORTER_1"/>
    <property type="match status" value="1"/>
</dbReference>
<keyword evidence="3" id="KW-0547">Nucleotide-binding</keyword>
<dbReference type="Gene3D" id="3.40.50.300">
    <property type="entry name" value="P-loop containing nucleotide triphosphate hydrolases"/>
    <property type="match status" value="1"/>
</dbReference>
<gene>
    <name evidence="11" type="ORF">ABUW04_16335</name>
</gene>
<feature type="region of interest" description="Disordered" evidence="7">
    <location>
        <begin position="490"/>
        <end position="517"/>
    </location>
</feature>
<name>A0ABV6XNL7_9ACTN</name>
<dbReference type="Pfam" id="PF00005">
    <property type="entry name" value="ABC_tran"/>
    <property type="match status" value="1"/>
</dbReference>
<dbReference type="SUPFAM" id="SSF90123">
    <property type="entry name" value="ABC transporter transmembrane region"/>
    <property type="match status" value="1"/>
</dbReference>
<dbReference type="InterPro" id="IPR039421">
    <property type="entry name" value="Type_1_exporter"/>
</dbReference>
<feature type="transmembrane region" description="Helical" evidence="8">
    <location>
        <begin position="248"/>
        <end position="266"/>
    </location>
</feature>
<dbReference type="GO" id="GO:0005524">
    <property type="term" value="F:ATP binding"/>
    <property type="evidence" value="ECO:0007669"/>
    <property type="project" value="UniProtKB-KW"/>
</dbReference>
<dbReference type="RefSeq" id="WP_380565440.1">
    <property type="nucleotide sequence ID" value="NZ_JBEUKS010000005.1"/>
</dbReference>
<comment type="subcellular location">
    <subcellularLocation>
        <location evidence="1">Cell membrane</location>
        <topology evidence="1">Multi-pass membrane protein</topology>
    </subcellularLocation>
</comment>
<dbReference type="InterPro" id="IPR017871">
    <property type="entry name" value="ABC_transporter-like_CS"/>
</dbReference>
<dbReference type="SUPFAM" id="SSF52540">
    <property type="entry name" value="P-loop containing nucleoside triphosphate hydrolases"/>
    <property type="match status" value="1"/>
</dbReference>
<feature type="transmembrane region" description="Helical" evidence="8">
    <location>
        <begin position="278"/>
        <end position="296"/>
    </location>
</feature>
<dbReference type="PROSITE" id="PS50893">
    <property type="entry name" value="ABC_TRANSPORTER_2"/>
    <property type="match status" value="1"/>
</dbReference>
<evidence type="ECO:0000259" key="9">
    <source>
        <dbReference type="PROSITE" id="PS50893"/>
    </source>
</evidence>
<comment type="caution">
    <text evidence="11">The sequence shown here is derived from an EMBL/GenBank/DDBJ whole genome shotgun (WGS) entry which is preliminary data.</text>
</comment>
<sequence length="637" mass="66521">MRLLPKASAELARAAPVALAARVLAALAVGAAPVAVAWLTRQAIDRLTEHQVSAAEVPLIALCLFGAAAATAQYLGVYADRELGRRTAQHALGRLFGAVVAPVGVAELEDPGFQDRLRLAQQAATGGNALLAQQFIGGAQSAVTFVGFLVALLPVSPLSAALVLASAVPAVVAQARLSERRVQVQSQVSPQLRRQVFYSSLMLDPRAAAEIRLFGLGPLFRGRMVSELTRSQQQERTVDRATLRVDSLLALLTGAVSAAALLVTAARVGQGREPVGDLVLLMAALAGVQGALAGLVSQIGGVGPALALYGHYDAVVGARPVPGPAPEPSTAGGLPGPLHTGIQLRDVWFRYHPDQEWVLRGVTLSLPAEGSVALVGLNGAGKSTLVKLLCRLYDPQLGSITWDGVDLRELDPAALRRRIGVLFQDYTTYALTVAENIAVGEVSTLPGAERPDTDGGARVRAAAAAAGVDTLVAGLPDGYGTMLSRTFAATSTAARRQDRPEGRPAAHPGAGPDVGRTGVALSGGQWQRIALARALLRRDADLLILDEPSSGLDAEAEQQVHARLVELRARRTSLLISHRLSSVRQADRIVVLRGGRIIEQGDHDALMRSGGAYAELFRTQAAGYQLAAAEPSGGAGR</sequence>
<feature type="transmembrane region" description="Helical" evidence="8">
    <location>
        <begin position="145"/>
        <end position="172"/>
    </location>
</feature>
<organism evidence="11 12">
    <name type="scientific">Streptacidiphilus jeojiensis</name>
    <dbReference type="NCBI Taxonomy" id="3229225"/>
    <lineage>
        <taxon>Bacteria</taxon>
        <taxon>Bacillati</taxon>
        <taxon>Actinomycetota</taxon>
        <taxon>Actinomycetes</taxon>
        <taxon>Kitasatosporales</taxon>
        <taxon>Streptomycetaceae</taxon>
        <taxon>Streptacidiphilus</taxon>
    </lineage>
</organism>
<dbReference type="EMBL" id="JBEUKS010000005">
    <property type="protein sequence ID" value="MFC1439826.1"/>
    <property type="molecule type" value="Genomic_DNA"/>
</dbReference>
<evidence type="ECO:0000256" key="2">
    <source>
        <dbReference type="ARBA" id="ARBA00022692"/>
    </source>
</evidence>
<keyword evidence="5 8" id="KW-1133">Transmembrane helix</keyword>
<dbReference type="Gene3D" id="1.20.1560.10">
    <property type="entry name" value="ABC transporter type 1, transmembrane domain"/>
    <property type="match status" value="1"/>
</dbReference>
<dbReference type="InterPro" id="IPR003439">
    <property type="entry name" value="ABC_transporter-like_ATP-bd"/>
</dbReference>
<dbReference type="PROSITE" id="PS50929">
    <property type="entry name" value="ABC_TM1F"/>
    <property type="match status" value="1"/>
</dbReference>
<evidence type="ECO:0000256" key="5">
    <source>
        <dbReference type="ARBA" id="ARBA00022989"/>
    </source>
</evidence>
<evidence type="ECO:0000313" key="11">
    <source>
        <dbReference type="EMBL" id="MFC1439826.1"/>
    </source>
</evidence>
<proteinExistence type="predicted"/>
<feature type="compositionally biased region" description="Basic and acidic residues" evidence="7">
    <location>
        <begin position="495"/>
        <end position="504"/>
    </location>
</feature>
<evidence type="ECO:0000256" key="4">
    <source>
        <dbReference type="ARBA" id="ARBA00022840"/>
    </source>
</evidence>
<evidence type="ECO:0000256" key="6">
    <source>
        <dbReference type="ARBA" id="ARBA00023136"/>
    </source>
</evidence>
<feature type="domain" description="ABC transmembrane type-1" evidence="10">
    <location>
        <begin position="23"/>
        <end position="300"/>
    </location>
</feature>
<feature type="transmembrane region" description="Helical" evidence="8">
    <location>
        <begin position="20"/>
        <end position="39"/>
    </location>
</feature>
<evidence type="ECO:0000256" key="3">
    <source>
        <dbReference type="ARBA" id="ARBA00022741"/>
    </source>
</evidence>
<evidence type="ECO:0000259" key="10">
    <source>
        <dbReference type="PROSITE" id="PS50929"/>
    </source>
</evidence>
<evidence type="ECO:0000256" key="8">
    <source>
        <dbReference type="SAM" id="Phobius"/>
    </source>
</evidence>
<dbReference type="Proteomes" id="UP001592581">
    <property type="component" value="Unassembled WGS sequence"/>
</dbReference>
<dbReference type="InterPro" id="IPR003593">
    <property type="entry name" value="AAA+_ATPase"/>
</dbReference>
<reference evidence="11 12" key="1">
    <citation type="submission" date="2024-06" db="EMBL/GenBank/DDBJ databases">
        <authorList>
            <person name="Lee S.D."/>
        </authorList>
    </citation>
    <scope>NUCLEOTIDE SEQUENCE [LARGE SCALE GENOMIC DNA]</scope>
    <source>
        <strain evidence="11 12">N1-10</strain>
    </source>
</reference>